<name>A0ABS3L955_9ENTE</name>
<organism evidence="1 2">
    <name type="scientific">Candidatus Enterococcus moelleringii</name>
    <dbReference type="NCBI Taxonomy" id="2815325"/>
    <lineage>
        <taxon>Bacteria</taxon>
        <taxon>Bacillati</taxon>
        <taxon>Bacillota</taxon>
        <taxon>Bacilli</taxon>
        <taxon>Lactobacillales</taxon>
        <taxon>Enterococcaceae</taxon>
        <taxon>Enterococcus</taxon>
    </lineage>
</organism>
<protein>
    <submittedName>
        <fullName evidence="1">Uncharacterized protein</fullName>
    </submittedName>
</protein>
<dbReference type="Proteomes" id="UP000664601">
    <property type="component" value="Unassembled WGS sequence"/>
</dbReference>
<dbReference type="EMBL" id="JAFREM010000013">
    <property type="protein sequence ID" value="MBO1306137.1"/>
    <property type="molecule type" value="Genomic_DNA"/>
</dbReference>
<dbReference type="RefSeq" id="WP_207673069.1">
    <property type="nucleotide sequence ID" value="NZ_JAFREM010000013.1"/>
</dbReference>
<evidence type="ECO:0000313" key="2">
    <source>
        <dbReference type="Proteomes" id="UP000664601"/>
    </source>
</evidence>
<proteinExistence type="predicted"/>
<evidence type="ECO:0000313" key="1">
    <source>
        <dbReference type="EMBL" id="MBO1306137.1"/>
    </source>
</evidence>
<keyword evidence="2" id="KW-1185">Reference proteome</keyword>
<sequence>MGTSDFKSKLLKDIEETGFPFEMEISSMLRNRGWHVSNGSYYIDKDENKGREIDVIAEIHKDQLISKEATLEVVFSLILEIKESKKKPWIFFTSDATSLIDSTIPKKYTSGGFETKPYRLNSLLRKYTVKAQDRIGRNFYIGFSGNGARDDIYKSLSGLTKALNHFMETDTNKDNKSEDRLFRYFEPIVIIKGDLFEAFINKKGTMELEESNYIQTYFNYLSPNYSNNAHNIIHVVSEKYFEEFISLQEKALQTFFDALIKENID</sequence>
<gene>
    <name evidence="1" type="ORF">JZO70_08190</name>
</gene>
<accession>A0ABS3L955</accession>
<comment type="caution">
    <text evidence="1">The sequence shown here is derived from an EMBL/GenBank/DDBJ whole genome shotgun (WGS) entry which is preliminary data.</text>
</comment>
<reference evidence="1 2" key="1">
    <citation type="submission" date="2021-03" db="EMBL/GenBank/DDBJ databases">
        <title>Enterococcal diversity collection.</title>
        <authorList>
            <person name="Gilmore M.S."/>
            <person name="Schwartzman J."/>
            <person name="Van Tyne D."/>
            <person name="Martin M."/>
            <person name="Earl A.M."/>
            <person name="Manson A.L."/>
            <person name="Straub T."/>
            <person name="Salamzade R."/>
            <person name="Saavedra J."/>
            <person name="Lebreton F."/>
            <person name="Prichula J."/>
            <person name="Schaufler K."/>
            <person name="Gaca A."/>
            <person name="Sgardioli B."/>
            <person name="Wagenaar J."/>
            <person name="Strong T."/>
        </authorList>
    </citation>
    <scope>NUCLEOTIDE SEQUENCE [LARGE SCALE GENOMIC DNA]</scope>
    <source>
        <strain evidence="1 2">669A</strain>
    </source>
</reference>